<dbReference type="Gene3D" id="1.10.150.60">
    <property type="entry name" value="ARID DNA-binding domain"/>
    <property type="match status" value="1"/>
</dbReference>
<evidence type="ECO:0000256" key="3">
    <source>
        <dbReference type="ARBA" id="ARBA00023242"/>
    </source>
</evidence>
<dbReference type="RefSeq" id="XP_016212693.1">
    <property type="nucleotide sequence ID" value="XM_016359444.1"/>
</dbReference>
<keyword evidence="2" id="KW-0804">Transcription</keyword>
<feature type="compositionally biased region" description="Low complexity" evidence="4">
    <location>
        <begin position="34"/>
        <end position="44"/>
    </location>
</feature>
<evidence type="ECO:0000256" key="2">
    <source>
        <dbReference type="ARBA" id="ARBA00023163"/>
    </source>
</evidence>
<dbReference type="SUPFAM" id="SSF46774">
    <property type="entry name" value="ARID-like"/>
    <property type="match status" value="1"/>
</dbReference>
<feature type="compositionally biased region" description="Low complexity" evidence="4">
    <location>
        <begin position="96"/>
        <end position="110"/>
    </location>
</feature>
<dbReference type="SMART" id="SM00501">
    <property type="entry name" value="BRIGHT"/>
    <property type="match status" value="1"/>
</dbReference>
<dbReference type="EMBL" id="KN847547">
    <property type="protein sequence ID" value="KIW02824.1"/>
    <property type="molecule type" value="Genomic_DNA"/>
</dbReference>
<dbReference type="Proteomes" id="UP000053259">
    <property type="component" value="Unassembled WGS sequence"/>
</dbReference>
<dbReference type="CDD" id="cd16871">
    <property type="entry name" value="ARID_Swi1p-like"/>
    <property type="match status" value="1"/>
</dbReference>
<dbReference type="InterPro" id="IPR051232">
    <property type="entry name" value="ARID/SWI1_ChromRemod"/>
</dbReference>
<dbReference type="PANTHER" id="PTHR13964">
    <property type="entry name" value="RBP-RELATED"/>
    <property type="match status" value="1"/>
</dbReference>
<dbReference type="InterPro" id="IPR001606">
    <property type="entry name" value="ARID_dom"/>
</dbReference>
<organism evidence="6 7">
    <name type="scientific">Verruconis gallopava</name>
    <dbReference type="NCBI Taxonomy" id="253628"/>
    <lineage>
        <taxon>Eukaryota</taxon>
        <taxon>Fungi</taxon>
        <taxon>Dikarya</taxon>
        <taxon>Ascomycota</taxon>
        <taxon>Pezizomycotina</taxon>
        <taxon>Dothideomycetes</taxon>
        <taxon>Pleosporomycetidae</taxon>
        <taxon>Venturiales</taxon>
        <taxon>Sympoventuriaceae</taxon>
        <taxon>Verruconis</taxon>
    </lineage>
</organism>
<dbReference type="SMART" id="SM01014">
    <property type="entry name" value="ARID"/>
    <property type="match status" value="1"/>
</dbReference>
<dbReference type="VEuPathDB" id="FungiDB:PV09_05881"/>
<feature type="compositionally biased region" description="Basic and acidic residues" evidence="4">
    <location>
        <begin position="481"/>
        <end position="492"/>
    </location>
</feature>
<reference evidence="6 7" key="1">
    <citation type="submission" date="2015-01" db="EMBL/GenBank/DDBJ databases">
        <title>The Genome Sequence of Ochroconis gallopava CBS43764.</title>
        <authorList>
            <consortium name="The Broad Institute Genomics Platform"/>
            <person name="Cuomo C."/>
            <person name="de Hoog S."/>
            <person name="Gorbushina A."/>
            <person name="Stielow B."/>
            <person name="Teixiera M."/>
            <person name="Abouelleil A."/>
            <person name="Chapman S.B."/>
            <person name="Priest M."/>
            <person name="Young S.K."/>
            <person name="Wortman J."/>
            <person name="Nusbaum C."/>
            <person name="Birren B."/>
        </authorList>
    </citation>
    <scope>NUCLEOTIDE SEQUENCE [LARGE SCALE GENOMIC DNA]</scope>
    <source>
        <strain evidence="6 7">CBS 43764</strain>
    </source>
</reference>
<dbReference type="EMBL" id="KN847547">
    <property type="protein sequence ID" value="KIW02823.1"/>
    <property type="molecule type" value="Genomic_DNA"/>
</dbReference>
<accession>A0A0D2A7S9</accession>
<evidence type="ECO:0000313" key="7">
    <source>
        <dbReference type="Proteomes" id="UP000053259"/>
    </source>
</evidence>
<feature type="compositionally biased region" description="Polar residues" evidence="4">
    <location>
        <begin position="111"/>
        <end position="142"/>
    </location>
</feature>
<dbReference type="GO" id="GO:0000976">
    <property type="term" value="F:transcription cis-regulatory region binding"/>
    <property type="evidence" value="ECO:0007669"/>
    <property type="project" value="TreeGrafter"/>
</dbReference>
<dbReference type="PANTHER" id="PTHR13964:SF27">
    <property type="entry name" value="HAT-TRICK, ISOFORM D"/>
    <property type="match status" value="1"/>
</dbReference>
<name>A0A0D2A7S9_9PEZI</name>
<dbReference type="Pfam" id="PF01388">
    <property type="entry name" value="ARID"/>
    <property type="match status" value="1"/>
</dbReference>
<evidence type="ECO:0000256" key="1">
    <source>
        <dbReference type="ARBA" id="ARBA00023015"/>
    </source>
</evidence>
<feature type="region of interest" description="Disordered" evidence="4">
    <location>
        <begin position="1"/>
        <end position="198"/>
    </location>
</feature>
<feature type="compositionally biased region" description="Polar residues" evidence="4">
    <location>
        <begin position="74"/>
        <end position="95"/>
    </location>
</feature>
<feature type="compositionally biased region" description="Polar residues" evidence="4">
    <location>
        <begin position="449"/>
        <end position="480"/>
    </location>
</feature>
<keyword evidence="7" id="KW-1185">Reference proteome</keyword>
<dbReference type="AlphaFoldDB" id="A0A0D2A7S9"/>
<dbReference type="RefSeq" id="XP_016212692.1">
    <property type="nucleotide sequence ID" value="XM_016359443.1"/>
</dbReference>
<dbReference type="STRING" id="253628.A0A0D2A7S9"/>
<dbReference type="PROSITE" id="PS51011">
    <property type="entry name" value="ARID"/>
    <property type="match status" value="1"/>
</dbReference>
<keyword evidence="1" id="KW-0805">Transcription regulation</keyword>
<feature type="compositionally biased region" description="Polar residues" evidence="4">
    <location>
        <begin position="401"/>
        <end position="417"/>
    </location>
</feature>
<feature type="compositionally biased region" description="Low complexity" evidence="4">
    <location>
        <begin position="171"/>
        <end position="195"/>
    </location>
</feature>
<feature type="region of interest" description="Disordered" evidence="4">
    <location>
        <begin position="397"/>
        <end position="511"/>
    </location>
</feature>
<proteinExistence type="predicted"/>
<feature type="compositionally biased region" description="Polar residues" evidence="4">
    <location>
        <begin position="424"/>
        <end position="442"/>
    </location>
</feature>
<dbReference type="OrthoDB" id="1938591at2759"/>
<keyword evidence="3" id="KW-0539">Nucleus</keyword>
<feature type="domain" description="ARID" evidence="5">
    <location>
        <begin position="291"/>
        <end position="384"/>
    </location>
</feature>
<dbReference type="HOGENOM" id="CLU_008900_0_0_1"/>
<dbReference type="GO" id="GO:0006357">
    <property type="term" value="P:regulation of transcription by RNA polymerase II"/>
    <property type="evidence" value="ECO:0007669"/>
    <property type="project" value="TreeGrafter"/>
</dbReference>
<dbReference type="GeneID" id="27313854"/>
<sequence length="1094" mass="120675">MNGWPVHSESNGFATDGTFDPSMLNNTSNPNPNPQFQNPPFQQPRSQTPSSQFPYTPQQLVPSKRPRDDGAVNSPRQAPSNISLSRSQTPQQVVSNFPGGNFQNPQQGQPLPSNFQHLQHGSNNATPSPTLSTQQYRPQAQQPRMGMSPPPDGSGRGTPQNLNQPQFTMNGQMPGQMSGPQMGMPPTMGAQMPGQAFNIPGTSMPPAFNQNFAAMQGMPGQNPYQPVQLTNNLAARQAAIQQMSLERQRQMMQSRAGMNPMMSPAAVNQPNMGTPTRPQANMANMQNPQRAAEERAFMEKIAKYMQHAQQPFDPHPTIAGRPVNLYILFQLIVRAGSSKRVTQANQWPAVARQIGIPPEQYPNVGVELQQLFQRNLGPWEAAYYNSQQQRMAQMKQAQMSGMPQGQQNMSPTRQMPQNVPPTNQPGNQAYMNQLRMNMQGQPSPAPGQMTPQQNNASLPATNGFSTPQSDQTTARPPSTVDQHRKSASRHLDGSPAQGKVGAFAPTPQPVKAPTSMDVKAVNGAAEPRPTHYVPHVVPLDSHGGYMLGEAILTKKPAGLDRHQPVGDMAEMYKELALHNVDIPSHLDVGVVDIQAITLSLQSGINAEVRYALDLLGKLTDGTLLPRYLELPECGDLLDVLIDCGEDQVEFLSDKSKRIEGLEHGSYEEIARLAKLELQEVQDVPEVGSKKYQKERAAERLLAVTSILRNLSFPRNIMDTRRDNSHFLAASRAVKFLSNTIGLLATRVVSLQSSLNTQDFMKDVIVFLSNTAKEIVLDSQEDAYNFLQFILAFAPGPIPTETNPFRFASYKPSVHKYYPTAIDVFAKLLARDDPNRTFFKQIFVDVSDHEDEDESDLPVHQKYDLLTRAFGMAIAVVPDVSGHERKPINRMDEEILAIAQARKPTLSQGMLTADILSMLIPSSDPGLAKSWLRSQDSWATVLFRVISELAEHDGARELVFRNQNGGQVPPQLYRDEAFLQTVFVNIVSRGMSMLKRLAKKALEDSSLSAKETSKDSIEMKKVNGVSASDDIEETAGHNATKEKESLLDDLSDMERSPTVDFLPLSDSIFYGIFANTKELTSGVIADYIALGEILH</sequence>
<feature type="compositionally biased region" description="Polar residues" evidence="4">
    <location>
        <begin position="45"/>
        <end position="61"/>
    </location>
</feature>
<dbReference type="InterPro" id="IPR036431">
    <property type="entry name" value="ARID_dom_sf"/>
</dbReference>
<dbReference type="GO" id="GO:0016514">
    <property type="term" value="C:SWI/SNF complex"/>
    <property type="evidence" value="ECO:0007669"/>
    <property type="project" value="TreeGrafter"/>
</dbReference>
<evidence type="ECO:0000256" key="4">
    <source>
        <dbReference type="SAM" id="MobiDB-lite"/>
    </source>
</evidence>
<evidence type="ECO:0000259" key="5">
    <source>
        <dbReference type="PROSITE" id="PS51011"/>
    </source>
</evidence>
<feature type="region of interest" description="Disordered" evidence="4">
    <location>
        <begin position="1027"/>
        <end position="1046"/>
    </location>
</feature>
<gene>
    <name evidence="6" type="ORF">PV09_05881</name>
</gene>
<protein>
    <recommendedName>
        <fullName evidence="5">ARID domain-containing protein</fullName>
    </recommendedName>
</protein>
<evidence type="ECO:0000313" key="6">
    <source>
        <dbReference type="EMBL" id="KIW02823.1"/>
    </source>
</evidence>
<feature type="compositionally biased region" description="Polar residues" evidence="4">
    <location>
        <begin position="157"/>
        <end position="170"/>
    </location>
</feature>